<dbReference type="PANTHER" id="PTHR43303">
    <property type="entry name" value="NADPH DEHYDROGENASE C23G7.10C-RELATED"/>
    <property type="match status" value="1"/>
</dbReference>
<comment type="cofactor">
    <cofactor evidence="1">
        <name>FMN</name>
        <dbReference type="ChEBI" id="CHEBI:58210"/>
    </cofactor>
</comment>
<dbReference type="CDD" id="cd02932">
    <property type="entry name" value="OYE_YqiM_FMN"/>
    <property type="match status" value="1"/>
</dbReference>
<dbReference type="STRING" id="240176.A8N2R6"/>
<dbReference type="GO" id="GO:0050661">
    <property type="term" value="F:NADP binding"/>
    <property type="evidence" value="ECO:0007669"/>
    <property type="project" value="InterPro"/>
</dbReference>
<dbReference type="VEuPathDB" id="FungiDB:CC1G_01818"/>
<dbReference type="eggNOG" id="KOG0134">
    <property type="taxonomic scope" value="Eukaryota"/>
</dbReference>
<dbReference type="EMBL" id="AACS02000001">
    <property type="protein sequence ID" value="EAU92773.2"/>
    <property type="molecule type" value="Genomic_DNA"/>
</dbReference>
<feature type="region of interest" description="Disordered" evidence="6">
    <location>
        <begin position="149"/>
        <end position="170"/>
    </location>
</feature>
<evidence type="ECO:0000259" key="7">
    <source>
        <dbReference type="Pfam" id="PF00724"/>
    </source>
</evidence>
<dbReference type="Pfam" id="PF00724">
    <property type="entry name" value="Oxidored_FMN"/>
    <property type="match status" value="1"/>
</dbReference>
<name>A8N2R6_COPC7</name>
<comment type="caution">
    <text evidence="8">The sequence shown here is derived from an EMBL/GenBank/DDBJ whole genome shotgun (WGS) entry which is preliminary data.</text>
</comment>
<gene>
    <name evidence="8" type="ORF">CC1G_01818</name>
</gene>
<dbReference type="PANTHER" id="PTHR43303:SF4">
    <property type="entry name" value="NADPH DEHYDROGENASE C23G7.10C-RELATED"/>
    <property type="match status" value="1"/>
</dbReference>
<accession>A8N2R6</accession>
<dbReference type="RefSeq" id="XP_001829138.2">
    <property type="nucleotide sequence ID" value="XM_001829086.2"/>
</dbReference>
<dbReference type="HOGENOM" id="CLU_012153_2_0_1"/>
<evidence type="ECO:0000256" key="6">
    <source>
        <dbReference type="SAM" id="MobiDB-lite"/>
    </source>
</evidence>
<evidence type="ECO:0000313" key="9">
    <source>
        <dbReference type="Proteomes" id="UP000001861"/>
    </source>
</evidence>
<keyword evidence="5" id="KW-0560">Oxidoreductase</keyword>
<keyword evidence="9" id="KW-1185">Reference proteome</keyword>
<dbReference type="InterPro" id="IPR013785">
    <property type="entry name" value="Aldolase_TIM"/>
</dbReference>
<dbReference type="GeneID" id="6005564"/>
<sequence>MSYINKPVPGAYQFFPLNEPEIGERQDVKEADPKLFHPITLRNVTFKNRIWVSPMCQYSAKDGHVTDWHLVHLGGYATRGVGAICAEATAVVPEGRISPEDAGLWTDSQIKPWKRVVNFSHAQGTKIGIQLAHAGRKASCHAPWVQNKAPSGTSHVAQADEGGWPDNVRGPSNIPFETSYAKPRELSIKELDGLVDAFTAATHRSEKAGFDFIEIHAAHGYLLHEFLSPLSNNRADEYGGSFENRIRFLLRVVKATRKAWPDKPLFVRVSASDWAEGPEQGDDGEWRYWGLEQSKLLAQRLHEEGVDLLDVSSGGLWANQKVPAVPGYQVPFAAEIKKAVPDLVVSAVGLITQPEQAEGYLQEGKADVIFLARELMRNPHWPLYAAQKLGVKVKAANQYERGW</sequence>
<dbReference type="InParanoid" id="A8N2R6"/>
<dbReference type="OrthoDB" id="72788at2759"/>
<evidence type="ECO:0000256" key="1">
    <source>
        <dbReference type="ARBA" id="ARBA00001917"/>
    </source>
</evidence>
<keyword evidence="3" id="KW-0288">FMN</keyword>
<reference evidence="8 9" key="1">
    <citation type="journal article" date="2010" name="Proc. Natl. Acad. Sci. U.S.A.">
        <title>Insights into evolution of multicellular fungi from the assembled chromosomes of the mushroom Coprinopsis cinerea (Coprinus cinereus).</title>
        <authorList>
            <person name="Stajich J.E."/>
            <person name="Wilke S.K."/>
            <person name="Ahren D."/>
            <person name="Au C.H."/>
            <person name="Birren B.W."/>
            <person name="Borodovsky M."/>
            <person name="Burns C."/>
            <person name="Canback B."/>
            <person name="Casselton L.A."/>
            <person name="Cheng C.K."/>
            <person name="Deng J."/>
            <person name="Dietrich F.S."/>
            <person name="Fargo D.C."/>
            <person name="Farman M.L."/>
            <person name="Gathman A.C."/>
            <person name="Goldberg J."/>
            <person name="Guigo R."/>
            <person name="Hoegger P.J."/>
            <person name="Hooker J.B."/>
            <person name="Huggins A."/>
            <person name="James T.Y."/>
            <person name="Kamada T."/>
            <person name="Kilaru S."/>
            <person name="Kodira C."/>
            <person name="Kues U."/>
            <person name="Kupfer D."/>
            <person name="Kwan H.S."/>
            <person name="Lomsadze A."/>
            <person name="Li W."/>
            <person name="Lilly W.W."/>
            <person name="Ma L.J."/>
            <person name="Mackey A.J."/>
            <person name="Manning G."/>
            <person name="Martin F."/>
            <person name="Muraguchi H."/>
            <person name="Natvig D.O."/>
            <person name="Palmerini H."/>
            <person name="Ramesh M.A."/>
            <person name="Rehmeyer C.J."/>
            <person name="Roe B.A."/>
            <person name="Shenoy N."/>
            <person name="Stanke M."/>
            <person name="Ter-Hovhannisyan V."/>
            <person name="Tunlid A."/>
            <person name="Velagapudi R."/>
            <person name="Vision T.J."/>
            <person name="Zeng Q."/>
            <person name="Zolan M.E."/>
            <person name="Pukkila P.J."/>
        </authorList>
    </citation>
    <scope>NUCLEOTIDE SEQUENCE [LARGE SCALE GENOMIC DNA]</scope>
    <source>
        <strain evidence="9">Okayama-7 / 130 / ATCC MYA-4618 / FGSC 9003</strain>
    </source>
</reference>
<evidence type="ECO:0000256" key="2">
    <source>
        <dbReference type="ARBA" id="ARBA00022630"/>
    </source>
</evidence>
<dbReference type="AlphaFoldDB" id="A8N2R6"/>
<protein>
    <submittedName>
        <fullName evidence="8">NADH:flavin oxidoreductase/NADH oxidase</fullName>
    </submittedName>
</protein>
<dbReference type="GO" id="GO:0003959">
    <property type="term" value="F:NADPH dehydrogenase activity"/>
    <property type="evidence" value="ECO:0007669"/>
    <property type="project" value="InterPro"/>
</dbReference>
<keyword evidence="4" id="KW-0521">NADP</keyword>
<evidence type="ECO:0000313" key="8">
    <source>
        <dbReference type="EMBL" id="EAU92773.2"/>
    </source>
</evidence>
<keyword evidence="2" id="KW-0285">Flavoprotein</keyword>
<dbReference type="Proteomes" id="UP000001861">
    <property type="component" value="Unassembled WGS sequence"/>
</dbReference>
<evidence type="ECO:0000256" key="5">
    <source>
        <dbReference type="ARBA" id="ARBA00023002"/>
    </source>
</evidence>
<feature type="domain" description="NADH:flavin oxidoreductase/NADH oxidase N-terminal" evidence="7">
    <location>
        <begin position="34"/>
        <end position="388"/>
    </location>
</feature>
<organism evidence="8 9">
    <name type="scientific">Coprinopsis cinerea (strain Okayama-7 / 130 / ATCC MYA-4618 / FGSC 9003)</name>
    <name type="common">Inky cap fungus</name>
    <name type="synonym">Hormographiella aspergillata</name>
    <dbReference type="NCBI Taxonomy" id="240176"/>
    <lineage>
        <taxon>Eukaryota</taxon>
        <taxon>Fungi</taxon>
        <taxon>Dikarya</taxon>
        <taxon>Basidiomycota</taxon>
        <taxon>Agaricomycotina</taxon>
        <taxon>Agaricomycetes</taxon>
        <taxon>Agaricomycetidae</taxon>
        <taxon>Agaricales</taxon>
        <taxon>Agaricineae</taxon>
        <taxon>Psathyrellaceae</taxon>
        <taxon>Coprinopsis</taxon>
    </lineage>
</organism>
<proteinExistence type="predicted"/>
<dbReference type="SUPFAM" id="SSF51395">
    <property type="entry name" value="FMN-linked oxidoreductases"/>
    <property type="match status" value="1"/>
</dbReference>
<dbReference type="Gene3D" id="3.20.20.70">
    <property type="entry name" value="Aldolase class I"/>
    <property type="match status" value="1"/>
</dbReference>
<dbReference type="KEGG" id="cci:CC1G_01818"/>
<evidence type="ECO:0000256" key="4">
    <source>
        <dbReference type="ARBA" id="ARBA00022857"/>
    </source>
</evidence>
<evidence type="ECO:0000256" key="3">
    <source>
        <dbReference type="ARBA" id="ARBA00022643"/>
    </source>
</evidence>
<dbReference type="InterPro" id="IPR001155">
    <property type="entry name" value="OxRdtase_FMN_N"/>
</dbReference>
<dbReference type="InterPro" id="IPR044152">
    <property type="entry name" value="YqjM-like"/>
</dbReference>
<dbReference type="OMA" id="WPAQYQR"/>
<dbReference type="GO" id="GO:0010181">
    <property type="term" value="F:FMN binding"/>
    <property type="evidence" value="ECO:0007669"/>
    <property type="project" value="InterPro"/>
</dbReference>